<protein>
    <recommendedName>
        <fullName evidence="1">AB hydrolase-1 domain-containing protein</fullName>
    </recommendedName>
</protein>
<feature type="domain" description="AB hydrolase-1" evidence="1">
    <location>
        <begin position="34"/>
        <end position="344"/>
    </location>
</feature>
<dbReference type="Gene3D" id="3.40.50.1820">
    <property type="entry name" value="alpha/beta hydrolase"/>
    <property type="match status" value="1"/>
</dbReference>
<keyword evidence="3" id="KW-1185">Reference proteome</keyword>
<proteinExistence type="predicted"/>
<dbReference type="SUPFAM" id="SSF53474">
    <property type="entry name" value="alpha/beta-Hydrolases"/>
    <property type="match status" value="1"/>
</dbReference>
<dbReference type="Pfam" id="PF12697">
    <property type="entry name" value="Abhydrolase_6"/>
    <property type="match status" value="1"/>
</dbReference>
<reference evidence="3" key="1">
    <citation type="journal article" date="2017" name="Nat. Ecol. Evol.">
        <title>Genome expansion and lineage-specific genetic innovations in the forest pathogenic fungi Armillaria.</title>
        <authorList>
            <person name="Sipos G."/>
            <person name="Prasanna A.N."/>
            <person name="Walter M.C."/>
            <person name="O'Connor E."/>
            <person name="Balint B."/>
            <person name="Krizsan K."/>
            <person name="Kiss B."/>
            <person name="Hess J."/>
            <person name="Varga T."/>
            <person name="Slot J."/>
            <person name="Riley R."/>
            <person name="Boka B."/>
            <person name="Rigling D."/>
            <person name="Barry K."/>
            <person name="Lee J."/>
            <person name="Mihaltcheva S."/>
            <person name="LaButti K."/>
            <person name="Lipzen A."/>
            <person name="Waldron R."/>
            <person name="Moloney N.M."/>
            <person name="Sperisen C."/>
            <person name="Kredics L."/>
            <person name="Vagvoelgyi C."/>
            <person name="Patrignani A."/>
            <person name="Fitzpatrick D."/>
            <person name="Nagy I."/>
            <person name="Doyle S."/>
            <person name="Anderson J.B."/>
            <person name="Grigoriev I.V."/>
            <person name="Gueldener U."/>
            <person name="Muensterkoetter M."/>
            <person name="Nagy L.G."/>
        </authorList>
    </citation>
    <scope>NUCLEOTIDE SEQUENCE [LARGE SCALE GENOMIC DNA]</scope>
    <source>
        <strain evidence="3">28-4</strain>
    </source>
</reference>
<dbReference type="AlphaFoldDB" id="A0A2H3AYW7"/>
<dbReference type="InterPro" id="IPR029058">
    <property type="entry name" value="AB_hydrolase_fold"/>
</dbReference>
<evidence type="ECO:0000259" key="1">
    <source>
        <dbReference type="Pfam" id="PF12697"/>
    </source>
</evidence>
<evidence type="ECO:0000313" key="2">
    <source>
        <dbReference type="EMBL" id="PBK63889.1"/>
    </source>
</evidence>
<gene>
    <name evidence="2" type="ORF">ARMSODRAFT_893703</name>
</gene>
<sequence length="351" mass="38039">MSSGTLVVNTAGVELAYLDSGAPADASSYTTIFAVHGMIFTNLIFQKVLNAARSKGVRFVAIQRRPFPGSTPFTAEELNVILTGGSSEADRDAQIAARGHEIASFVDAFIQKFKLPPLSDDGKTGGVALLGWSVGGAFPVAAVASSSTLPTNVQTRLGSYVRSLIVYESAPLVFGLPTPTQNWVPLIDTTMPENIRLPAFGQWCTGYFDHGDITLSSAHDHDSLSWILSSPERVPTFYNIPVDQLNTIATYGNDASTDLPFLFFFSNQLKAVYSKAFNDKDITAKFPHMKRSFLCGDKTGAFGVAGLWAVQDDQKENGTDSSVKYKLIPGANHFLVWDDPEKAFEAFMDLV</sequence>
<name>A0A2H3AYW7_9AGAR</name>
<dbReference type="Proteomes" id="UP000218334">
    <property type="component" value="Unassembled WGS sequence"/>
</dbReference>
<evidence type="ECO:0000313" key="3">
    <source>
        <dbReference type="Proteomes" id="UP000218334"/>
    </source>
</evidence>
<accession>A0A2H3AYW7</accession>
<dbReference type="EMBL" id="KZ293455">
    <property type="protein sequence ID" value="PBK63889.1"/>
    <property type="molecule type" value="Genomic_DNA"/>
</dbReference>
<organism evidence="2 3">
    <name type="scientific">Armillaria solidipes</name>
    <dbReference type="NCBI Taxonomy" id="1076256"/>
    <lineage>
        <taxon>Eukaryota</taxon>
        <taxon>Fungi</taxon>
        <taxon>Dikarya</taxon>
        <taxon>Basidiomycota</taxon>
        <taxon>Agaricomycotina</taxon>
        <taxon>Agaricomycetes</taxon>
        <taxon>Agaricomycetidae</taxon>
        <taxon>Agaricales</taxon>
        <taxon>Marasmiineae</taxon>
        <taxon>Physalacriaceae</taxon>
        <taxon>Armillaria</taxon>
    </lineage>
</organism>
<dbReference type="InterPro" id="IPR000073">
    <property type="entry name" value="AB_hydrolase_1"/>
</dbReference>